<accession>A0A5B7G137</accession>
<gene>
    <name evidence="2" type="ORF">E2C01_045373</name>
</gene>
<keyword evidence="3" id="KW-1185">Reference proteome</keyword>
<dbReference type="Proteomes" id="UP000324222">
    <property type="component" value="Unassembled WGS sequence"/>
</dbReference>
<feature type="region of interest" description="Disordered" evidence="1">
    <location>
        <begin position="231"/>
        <end position="256"/>
    </location>
</feature>
<evidence type="ECO:0000256" key="1">
    <source>
        <dbReference type="SAM" id="MobiDB-lite"/>
    </source>
</evidence>
<name>A0A5B7G137_PORTR</name>
<sequence>MTDFNTRLIRELTILGHATFTLRLPIHFPHFLSPVPNSLPTGSSVSHCVLPSSQAAAPAPLAPLFPPPCLHNEAGVAWNKAVNTHTRQRENHNKPNKRQRLLGTSYQEAGAAAAAATVAAAAAAAAAGGLIDSFTSPPPRRSAPPSLWAWLLACRDGRAGTRARTGRSCGHGRPGRGWADRGYKVRLLDVDEEDREPPAAPRHTLFYFVSPRPRDAAAVCARRHRGHAPPRLVHHAPSCTPLKSEGKNQGKWISPKTSGNPPCWGALIEVLANRALR</sequence>
<reference evidence="2 3" key="1">
    <citation type="submission" date="2019-05" db="EMBL/GenBank/DDBJ databases">
        <title>Another draft genome of Portunus trituberculatus and its Hox gene families provides insights of decapod evolution.</title>
        <authorList>
            <person name="Jeong J.-H."/>
            <person name="Song I."/>
            <person name="Kim S."/>
            <person name="Choi T."/>
            <person name="Kim D."/>
            <person name="Ryu S."/>
            <person name="Kim W."/>
        </authorList>
    </citation>
    <scope>NUCLEOTIDE SEQUENCE [LARGE SCALE GENOMIC DNA]</scope>
    <source>
        <tissue evidence="2">Muscle</tissue>
    </source>
</reference>
<proteinExistence type="predicted"/>
<dbReference type="AlphaFoldDB" id="A0A5B7G137"/>
<organism evidence="2 3">
    <name type="scientific">Portunus trituberculatus</name>
    <name type="common">Swimming crab</name>
    <name type="synonym">Neptunus trituberculatus</name>
    <dbReference type="NCBI Taxonomy" id="210409"/>
    <lineage>
        <taxon>Eukaryota</taxon>
        <taxon>Metazoa</taxon>
        <taxon>Ecdysozoa</taxon>
        <taxon>Arthropoda</taxon>
        <taxon>Crustacea</taxon>
        <taxon>Multicrustacea</taxon>
        <taxon>Malacostraca</taxon>
        <taxon>Eumalacostraca</taxon>
        <taxon>Eucarida</taxon>
        <taxon>Decapoda</taxon>
        <taxon>Pleocyemata</taxon>
        <taxon>Brachyura</taxon>
        <taxon>Eubrachyura</taxon>
        <taxon>Portunoidea</taxon>
        <taxon>Portunidae</taxon>
        <taxon>Portuninae</taxon>
        <taxon>Portunus</taxon>
    </lineage>
</organism>
<dbReference type="EMBL" id="VSRR010010235">
    <property type="protein sequence ID" value="MPC51526.1"/>
    <property type="molecule type" value="Genomic_DNA"/>
</dbReference>
<evidence type="ECO:0000313" key="3">
    <source>
        <dbReference type="Proteomes" id="UP000324222"/>
    </source>
</evidence>
<comment type="caution">
    <text evidence="2">The sequence shown here is derived from an EMBL/GenBank/DDBJ whole genome shotgun (WGS) entry which is preliminary data.</text>
</comment>
<evidence type="ECO:0000313" key="2">
    <source>
        <dbReference type="EMBL" id="MPC51526.1"/>
    </source>
</evidence>
<protein>
    <submittedName>
        <fullName evidence="2">Uncharacterized protein</fullName>
    </submittedName>
</protein>